<proteinExistence type="predicted"/>
<evidence type="ECO:0000313" key="1">
    <source>
        <dbReference type="EMBL" id="ALD66789.1"/>
    </source>
</evidence>
<evidence type="ECO:0000313" key="2">
    <source>
        <dbReference type="Proteomes" id="UP000063919"/>
    </source>
</evidence>
<name>A0A0M5KH36_9MOLU</name>
<dbReference type="AlphaFoldDB" id="A0A0M5KH36"/>
<keyword evidence="2" id="KW-1185">Reference proteome</keyword>
<dbReference type="PATRIC" id="fig|362837.3.peg.899"/>
<dbReference type="Proteomes" id="UP000063919">
    <property type="component" value="Chromosome"/>
</dbReference>
<sequence>MYQTKINFKSGAIQFYIKTPTGVENIKVGKEDLLIIPSYTIIGKRLRTYTLNDFDFMQLNIPANLVDGQQQLVISYSASYNVEGYDLKPHTNYGTIEIDRRNLTENIYQTNNSTVTIANLAYGYLNFDFNNKYKKNYFDLIKNDLKIKIEQNSLNTIDPKIRIQSDYSLWNDLELSILGKKMKLFIEMFLQGANRTNRLESTPKLKSVTNFSNYYNIKKIKDRVTYQENYYEITNDNFTSYSFPKSLVEETENGERGILWNPLYNNPIIYNRVIDLNSREISIDYICDNLNKGIYEINYDREINNKLNYLVNYKIDEINSIGWKEKESIINYINENQKII</sequence>
<gene>
    <name evidence="1" type="ORF">SCANT_v1c08830</name>
</gene>
<dbReference type="OrthoDB" id="388881at2"/>
<dbReference type="RefSeq" id="WP_053946537.1">
    <property type="nucleotide sequence ID" value="NZ_CP012622.1"/>
</dbReference>
<dbReference type="STRING" id="362837.SCANT_v1c08830"/>
<reference evidence="1 2" key="1">
    <citation type="journal article" date="2015" name="Genome Announc.">
        <title>Complete Genome Sequence of Spiroplasma cantharicola CC-1T (DSM 21588), a Bacterium Isolated from Soldier Beetle (Cantharis carolinus).</title>
        <authorList>
            <person name="Lo W.S."/>
            <person name="Liu P.Y."/>
            <person name="Kuo C.H."/>
        </authorList>
    </citation>
    <scope>NUCLEOTIDE SEQUENCE [LARGE SCALE GENOMIC DNA]</scope>
    <source>
        <strain evidence="1 2">CC-1</strain>
    </source>
</reference>
<organism evidence="1 2">
    <name type="scientific">Spiroplasma cantharicola</name>
    <dbReference type="NCBI Taxonomy" id="362837"/>
    <lineage>
        <taxon>Bacteria</taxon>
        <taxon>Bacillati</taxon>
        <taxon>Mycoplasmatota</taxon>
        <taxon>Mollicutes</taxon>
        <taxon>Entomoplasmatales</taxon>
        <taxon>Spiroplasmataceae</taxon>
        <taxon>Spiroplasma</taxon>
    </lineage>
</organism>
<protein>
    <submittedName>
        <fullName evidence="1">Uncharacterized protein</fullName>
    </submittedName>
</protein>
<accession>A0A0M5KH36</accession>
<dbReference type="KEGG" id="scj:SCANT_v1c08830"/>
<dbReference type="EMBL" id="CP012622">
    <property type="protein sequence ID" value="ALD66789.1"/>
    <property type="molecule type" value="Genomic_DNA"/>
</dbReference>